<dbReference type="Pfam" id="PF16591">
    <property type="entry name" value="HBM"/>
    <property type="match status" value="1"/>
</dbReference>
<evidence type="ECO:0000256" key="6">
    <source>
        <dbReference type="ARBA" id="ARBA00022692"/>
    </source>
</evidence>
<keyword evidence="12" id="KW-0175">Coiled coil</keyword>
<dbReference type="InterPro" id="IPR032255">
    <property type="entry name" value="HBM"/>
</dbReference>
<feature type="transmembrane region" description="Helical" evidence="13">
    <location>
        <begin position="20"/>
        <end position="40"/>
    </location>
</feature>
<dbReference type="GO" id="GO:0007165">
    <property type="term" value="P:signal transduction"/>
    <property type="evidence" value="ECO:0007669"/>
    <property type="project" value="UniProtKB-KW"/>
</dbReference>
<dbReference type="SUPFAM" id="SSF58104">
    <property type="entry name" value="Methyl-accepting chemotaxis protein (MCP) signaling domain"/>
    <property type="match status" value="1"/>
</dbReference>
<comment type="similarity">
    <text evidence="10">Belongs to the methyl-accepting chemotaxis (MCP) protein family.</text>
</comment>
<evidence type="ECO:0000313" key="18">
    <source>
        <dbReference type="EMBL" id="OCR26905.1"/>
    </source>
</evidence>
<dbReference type="CDD" id="cd06225">
    <property type="entry name" value="HAMP"/>
    <property type="match status" value="1"/>
</dbReference>
<dbReference type="Proteomes" id="UP000093104">
    <property type="component" value="Unassembled WGS sequence"/>
</dbReference>
<evidence type="ECO:0000256" key="3">
    <source>
        <dbReference type="ARBA" id="ARBA00022481"/>
    </source>
</evidence>
<keyword evidence="3" id="KW-0488">Methylation</keyword>
<evidence type="ECO:0000259" key="15">
    <source>
        <dbReference type="PROSITE" id="PS50192"/>
    </source>
</evidence>
<evidence type="ECO:0000313" key="19">
    <source>
        <dbReference type="Proteomes" id="UP000093104"/>
    </source>
</evidence>
<gene>
    <name evidence="18" type="ORF">AFK24_01905</name>
</gene>
<evidence type="ECO:0000259" key="14">
    <source>
        <dbReference type="PROSITE" id="PS50111"/>
    </source>
</evidence>
<keyword evidence="8 13" id="KW-0472">Membrane</keyword>
<dbReference type="Pfam" id="PF00672">
    <property type="entry name" value="HAMP"/>
    <property type="match status" value="1"/>
</dbReference>
<keyword evidence="7 13" id="KW-1133">Transmembrane helix</keyword>
<evidence type="ECO:0000259" key="16">
    <source>
        <dbReference type="PROSITE" id="PS50885"/>
    </source>
</evidence>
<dbReference type="RefSeq" id="WP_065831627.1">
    <property type="nucleotide sequence ID" value="NZ_LGSI01000005.1"/>
</dbReference>
<dbReference type="PROSITE" id="PS50192">
    <property type="entry name" value="T_SNARE"/>
    <property type="match status" value="1"/>
</dbReference>
<accession>A0A1C7ZEW2</accession>
<dbReference type="FunFam" id="1.10.287.950:FF:000001">
    <property type="entry name" value="Methyl-accepting chemotaxis sensory transducer"/>
    <property type="match status" value="1"/>
</dbReference>
<dbReference type="Gene3D" id="1.10.287.950">
    <property type="entry name" value="Methyl-accepting chemotaxis protein"/>
    <property type="match status" value="1"/>
</dbReference>
<dbReference type="GO" id="GO:0005886">
    <property type="term" value="C:plasma membrane"/>
    <property type="evidence" value="ECO:0007669"/>
    <property type="project" value="UniProtKB-SubCell"/>
</dbReference>
<comment type="subcellular location">
    <subcellularLocation>
        <location evidence="1">Cell inner membrane</location>
        <topology evidence="1">Multi-pass membrane protein</topology>
    </subcellularLocation>
</comment>
<feature type="domain" description="HAMP" evidence="16">
    <location>
        <begin position="375"/>
        <end position="422"/>
    </location>
</feature>
<organism evidence="18 19">
    <name type="scientific">Pseudomonas syringae</name>
    <dbReference type="NCBI Taxonomy" id="317"/>
    <lineage>
        <taxon>Bacteria</taxon>
        <taxon>Pseudomonadati</taxon>
        <taxon>Pseudomonadota</taxon>
        <taxon>Gammaproteobacteria</taxon>
        <taxon>Pseudomonadales</taxon>
        <taxon>Pseudomonadaceae</taxon>
        <taxon>Pseudomonas</taxon>
    </lineage>
</organism>
<dbReference type="SMART" id="SM01358">
    <property type="entry name" value="HBM"/>
    <property type="match status" value="1"/>
</dbReference>
<dbReference type="Pfam" id="PF00015">
    <property type="entry name" value="MCPsignal"/>
    <property type="match status" value="1"/>
</dbReference>
<evidence type="ECO:0000256" key="8">
    <source>
        <dbReference type="ARBA" id="ARBA00023136"/>
    </source>
</evidence>
<keyword evidence="5" id="KW-0997">Cell inner membrane</keyword>
<dbReference type="PROSITE" id="PS51753">
    <property type="entry name" value="HBM"/>
    <property type="match status" value="1"/>
</dbReference>
<dbReference type="Gene3D" id="1.20.1440.210">
    <property type="match status" value="2"/>
</dbReference>
<evidence type="ECO:0000256" key="13">
    <source>
        <dbReference type="SAM" id="Phobius"/>
    </source>
</evidence>
<protein>
    <submittedName>
        <fullName evidence="18">Chemotaxis protein</fullName>
    </submittedName>
</protein>
<evidence type="ECO:0000256" key="10">
    <source>
        <dbReference type="ARBA" id="ARBA00029447"/>
    </source>
</evidence>
<dbReference type="PROSITE" id="PS50111">
    <property type="entry name" value="CHEMOTAXIS_TRANSDUC_2"/>
    <property type="match status" value="1"/>
</dbReference>
<feature type="transmembrane region" description="Helical" evidence="13">
    <location>
        <begin position="296"/>
        <end position="315"/>
    </location>
</feature>
<evidence type="ECO:0000256" key="5">
    <source>
        <dbReference type="ARBA" id="ARBA00022519"/>
    </source>
</evidence>
<evidence type="ECO:0000256" key="2">
    <source>
        <dbReference type="ARBA" id="ARBA00022475"/>
    </source>
</evidence>
<evidence type="ECO:0000256" key="11">
    <source>
        <dbReference type="PROSITE-ProRule" id="PRU00284"/>
    </source>
</evidence>
<evidence type="ECO:0000256" key="4">
    <source>
        <dbReference type="ARBA" id="ARBA00022500"/>
    </source>
</evidence>
<dbReference type="GO" id="GO:0006935">
    <property type="term" value="P:chemotaxis"/>
    <property type="evidence" value="ECO:0007669"/>
    <property type="project" value="UniProtKB-KW"/>
</dbReference>
<evidence type="ECO:0000259" key="17">
    <source>
        <dbReference type="PROSITE" id="PS51753"/>
    </source>
</evidence>
<keyword evidence="9 11" id="KW-0807">Transducer</keyword>
<feature type="domain" description="T-SNARE coiled-coil homology" evidence="15">
    <location>
        <begin position="561"/>
        <end position="606"/>
    </location>
</feature>
<dbReference type="PROSITE" id="PS50885">
    <property type="entry name" value="HAMP"/>
    <property type="match status" value="2"/>
</dbReference>
<feature type="domain" description="HAMP" evidence="16">
    <location>
        <begin position="317"/>
        <end position="369"/>
    </location>
</feature>
<reference evidence="18 19" key="1">
    <citation type="submission" date="2015-07" db="EMBL/GenBank/DDBJ databases">
        <title>Draft genome sequence of a diazotrophic, plant growth-promoting rhizobacterium of the Pseudomonas syringae complex.</title>
        <authorList>
            <person name="Patten C.L."/>
            <person name="Jeong H."/>
        </authorList>
    </citation>
    <scope>NUCLEOTIDE SEQUENCE [LARGE SCALE GENOMIC DNA]</scope>
    <source>
        <strain evidence="18 19">GR12-2</strain>
    </source>
</reference>
<keyword evidence="2" id="KW-1003">Cell membrane</keyword>
<keyword evidence="4" id="KW-0145">Chemotaxis</keyword>
<dbReference type="PATRIC" id="fig|317.243.peg.5876"/>
<dbReference type="InterPro" id="IPR000727">
    <property type="entry name" value="T_SNARE_dom"/>
</dbReference>
<evidence type="ECO:0000256" key="9">
    <source>
        <dbReference type="ARBA" id="ARBA00023224"/>
    </source>
</evidence>
<dbReference type="CDD" id="cd11386">
    <property type="entry name" value="MCP_signal"/>
    <property type="match status" value="1"/>
</dbReference>
<dbReference type="OrthoDB" id="6434013at2"/>
<dbReference type="PANTHER" id="PTHR32089">
    <property type="entry name" value="METHYL-ACCEPTING CHEMOTAXIS PROTEIN MCPB"/>
    <property type="match status" value="1"/>
</dbReference>
<feature type="domain" description="HBM" evidence="17">
    <location>
        <begin position="45"/>
        <end position="290"/>
    </location>
</feature>
<dbReference type="SMART" id="SM00283">
    <property type="entry name" value="MA"/>
    <property type="match status" value="1"/>
</dbReference>
<feature type="domain" description="Methyl-accepting transducer" evidence="14">
    <location>
        <begin position="374"/>
        <end position="610"/>
    </location>
</feature>
<comment type="caution">
    <text evidence="18">The sequence shown here is derived from an EMBL/GenBank/DDBJ whole genome shotgun (WGS) entry which is preliminary data.</text>
</comment>
<proteinExistence type="inferred from homology"/>
<feature type="coiled-coil region" evidence="12">
    <location>
        <begin position="243"/>
        <end position="277"/>
    </location>
</feature>
<dbReference type="InterPro" id="IPR003660">
    <property type="entry name" value="HAMP_dom"/>
</dbReference>
<dbReference type="SMART" id="SM00304">
    <property type="entry name" value="HAMP"/>
    <property type="match status" value="2"/>
</dbReference>
<sequence length="647" mass="70352">MFRWLNHALGNTSVKLKLALGFGLVLLLTLAITLTGWHGLDKMIDWSESLTATGQLSNMTKDLRAERIMFRTDNSAENAKNVVERLNALEAHLETLRKETDDDGSMKLLTEQSQLVSKMEKTFSELGAEHKTREQSRSLLEQQSEQAVQAVAQVESEVLKAVSQEQDNGERLEEFTNISQLKQQIQTARYQVQAYTFSGLETYETAAVSAIDEALKEIQQIAEDQSDDNLKGLQPAKGSLEHYRNQLTEFKNAQVKVEAAQERLEELGDRMLASVAELISLQSAQRSAEAATSRTTLTGVAGLAMLLGLLAAWIITRQIIDPLRQTLNAAERIAKGDLSRDMNIERSDEMGQLQTSIQAMTVSLRDLIGGIGDGVTQIASAAEQLSAVTEQTSVGINNQKDETDQVATAMNQMAASVQEVARNAQQASEAAVHADRQAREGDQVVGEAIGQIEQLALEVANSTQAMNLLKQESDKIGGVLDVIKSVSQQTNLLALNAAIEAARAGEAGRGFAVVADEVRSLAQRTQESTEEIEELIAALQNGTQQVATTLDNSRCLTDNSVQLSRRAGNALEQITRTVSNIQDMNLQIATASEEQSTVAEQINRNVLSVRDVSEQTAAASDETAASSVELARLGTHLQGLVAKFRVV</sequence>
<keyword evidence="6 13" id="KW-0812">Transmembrane</keyword>
<name>A0A1C7ZEW2_PSESX</name>
<dbReference type="PANTHER" id="PTHR32089:SF120">
    <property type="entry name" value="METHYL-ACCEPTING CHEMOTAXIS PROTEIN TLPQ"/>
    <property type="match status" value="1"/>
</dbReference>
<evidence type="ECO:0000256" key="12">
    <source>
        <dbReference type="SAM" id="Coils"/>
    </source>
</evidence>
<dbReference type="InterPro" id="IPR004089">
    <property type="entry name" value="MCPsignal_dom"/>
</dbReference>
<dbReference type="AlphaFoldDB" id="A0A1C7ZEW2"/>
<dbReference type="EMBL" id="LGSI01000005">
    <property type="protein sequence ID" value="OCR26905.1"/>
    <property type="molecule type" value="Genomic_DNA"/>
</dbReference>
<evidence type="ECO:0000256" key="1">
    <source>
        <dbReference type="ARBA" id="ARBA00004429"/>
    </source>
</evidence>
<evidence type="ECO:0000256" key="7">
    <source>
        <dbReference type="ARBA" id="ARBA00022989"/>
    </source>
</evidence>